<feature type="active site" description="Proton acceptor" evidence="11">
    <location>
        <position position="267"/>
    </location>
</feature>
<dbReference type="EMBL" id="JAKELO010000002">
    <property type="protein sequence ID" value="MDE4907879.1"/>
    <property type="molecule type" value="Genomic_DNA"/>
</dbReference>
<proteinExistence type="inferred from homology"/>
<feature type="binding site" evidence="11">
    <location>
        <position position="263"/>
    </location>
    <ligand>
        <name>shikimate</name>
        <dbReference type="ChEBI" id="CHEBI:36208"/>
    </ligand>
</feature>
<feature type="binding site" evidence="11">
    <location>
        <position position="303"/>
    </location>
    <ligand>
        <name>shikimate</name>
        <dbReference type="ChEBI" id="CHEBI:36208"/>
    </ligand>
</feature>
<comment type="catalytic activity">
    <reaction evidence="11">
        <text>shikimate + NADP(+) = 3-dehydroshikimate + NADPH + H(+)</text>
        <dbReference type="Rhea" id="RHEA:17737"/>
        <dbReference type="ChEBI" id="CHEBI:15378"/>
        <dbReference type="ChEBI" id="CHEBI:16630"/>
        <dbReference type="ChEBI" id="CHEBI:36208"/>
        <dbReference type="ChEBI" id="CHEBI:57783"/>
        <dbReference type="ChEBI" id="CHEBI:58349"/>
        <dbReference type="EC" id="1.1.1.25"/>
    </reaction>
</comment>
<dbReference type="CDD" id="cd01065">
    <property type="entry name" value="NAD_bind_Shikimate_DH"/>
    <property type="match status" value="1"/>
</dbReference>
<dbReference type="SUPFAM" id="SSF51735">
    <property type="entry name" value="NAD(P)-binding Rossmann-fold domains"/>
    <property type="match status" value="1"/>
</dbReference>
<dbReference type="GO" id="GO:0004765">
    <property type="term" value="F:shikimate kinase activity"/>
    <property type="evidence" value="ECO:0007669"/>
    <property type="project" value="UniProtKB-EC"/>
</dbReference>
<dbReference type="RefSeq" id="WP_274924523.1">
    <property type="nucleotide sequence ID" value="NZ_JAKELO010000002.1"/>
</dbReference>
<evidence type="ECO:0000256" key="3">
    <source>
        <dbReference type="ARBA" id="ARBA00022679"/>
    </source>
</evidence>
<dbReference type="CDD" id="cd00464">
    <property type="entry name" value="SK"/>
    <property type="match status" value="1"/>
</dbReference>
<dbReference type="InterPro" id="IPR022893">
    <property type="entry name" value="Shikimate_DH_fam"/>
</dbReference>
<evidence type="ECO:0000256" key="10">
    <source>
        <dbReference type="ARBA" id="ARBA00048567"/>
    </source>
</evidence>
<evidence type="ECO:0000313" key="14">
    <source>
        <dbReference type="Proteomes" id="UP001143747"/>
    </source>
</evidence>
<feature type="binding site" evidence="11">
    <location>
        <position position="437"/>
    </location>
    <ligand>
        <name>shikimate</name>
        <dbReference type="ChEBI" id="CHEBI:36208"/>
    </ligand>
</feature>
<dbReference type="PRINTS" id="PR01100">
    <property type="entry name" value="SHIKIMTKNASE"/>
</dbReference>
<gene>
    <name evidence="11 13" type="primary">aroE</name>
    <name evidence="13" type="ORF">L0665_04555</name>
</gene>
<comment type="catalytic activity">
    <reaction evidence="10">
        <text>shikimate + ATP = 3-phosphoshikimate + ADP + H(+)</text>
        <dbReference type="Rhea" id="RHEA:13121"/>
        <dbReference type="ChEBI" id="CHEBI:15378"/>
        <dbReference type="ChEBI" id="CHEBI:30616"/>
        <dbReference type="ChEBI" id="CHEBI:36208"/>
        <dbReference type="ChEBI" id="CHEBI:145989"/>
        <dbReference type="ChEBI" id="CHEBI:456216"/>
        <dbReference type="EC" id="2.7.1.71"/>
    </reaction>
</comment>
<dbReference type="SUPFAM" id="SSF52540">
    <property type="entry name" value="P-loop containing nucleoside triphosphate hydrolases"/>
    <property type="match status" value="1"/>
</dbReference>
<protein>
    <recommendedName>
        <fullName evidence="11">Shikimate dehydrogenase (NADP(+))</fullName>
        <shortName evidence="11">SDH</shortName>
        <ecNumber evidence="11">1.1.1.25</ecNumber>
    </recommendedName>
</protein>
<keyword evidence="7 11" id="KW-0521">NADP</keyword>
<dbReference type="NCBIfam" id="TIGR00507">
    <property type="entry name" value="aroE"/>
    <property type="match status" value="1"/>
</dbReference>
<dbReference type="InterPro" id="IPR036291">
    <property type="entry name" value="NAD(P)-bd_dom_sf"/>
</dbReference>
<dbReference type="InterPro" id="IPR000623">
    <property type="entry name" value="Shikimate_kinase/TSH1"/>
</dbReference>
<evidence type="ECO:0000256" key="9">
    <source>
        <dbReference type="ARBA" id="ARBA00023141"/>
    </source>
</evidence>
<keyword evidence="8 11" id="KW-0560">Oxidoreductase</keyword>
<evidence type="ECO:0000256" key="5">
    <source>
        <dbReference type="ARBA" id="ARBA00022777"/>
    </source>
</evidence>
<dbReference type="Gene3D" id="3.40.50.300">
    <property type="entry name" value="P-loop containing nucleotide triphosphate hydrolases"/>
    <property type="match status" value="1"/>
</dbReference>
<dbReference type="InterPro" id="IPR027417">
    <property type="entry name" value="P-loop_NTPase"/>
</dbReference>
<evidence type="ECO:0000259" key="12">
    <source>
        <dbReference type="Pfam" id="PF08501"/>
    </source>
</evidence>
<feature type="binding site" evidence="11">
    <location>
        <position position="409"/>
    </location>
    <ligand>
        <name>shikimate</name>
        <dbReference type="ChEBI" id="CHEBI:36208"/>
    </ligand>
</feature>
<dbReference type="GO" id="GO:0004764">
    <property type="term" value="F:shikimate 3-dehydrogenase (NADP+) activity"/>
    <property type="evidence" value="ECO:0007669"/>
    <property type="project" value="UniProtKB-UniRule"/>
</dbReference>
<feature type="binding site" evidence="11">
    <location>
        <position position="407"/>
    </location>
    <ligand>
        <name>NADP(+)</name>
        <dbReference type="ChEBI" id="CHEBI:58349"/>
    </ligand>
</feature>
<dbReference type="Pfam" id="PF08501">
    <property type="entry name" value="Shikimate_dh_N"/>
    <property type="match status" value="1"/>
</dbReference>
<dbReference type="SUPFAM" id="SSF53223">
    <property type="entry name" value="Aminoacid dehydrogenase-like, N-terminal domain"/>
    <property type="match status" value="1"/>
</dbReference>
<dbReference type="PANTHER" id="PTHR21089">
    <property type="entry name" value="SHIKIMATE DEHYDROGENASE"/>
    <property type="match status" value="1"/>
</dbReference>
<evidence type="ECO:0000256" key="8">
    <source>
        <dbReference type="ARBA" id="ARBA00023002"/>
    </source>
</evidence>
<dbReference type="Proteomes" id="UP001143747">
    <property type="component" value="Unassembled WGS sequence"/>
</dbReference>
<dbReference type="GO" id="GO:0008652">
    <property type="term" value="P:amino acid biosynthetic process"/>
    <property type="evidence" value="ECO:0007669"/>
    <property type="project" value="UniProtKB-KW"/>
</dbReference>
<comment type="caution">
    <text evidence="13">The sequence shown here is derived from an EMBL/GenBank/DDBJ whole genome shotgun (WGS) entry which is preliminary data.</text>
</comment>
<evidence type="ECO:0000256" key="7">
    <source>
        <dbReference type="ARBA" id="ARBA00022857"/>
    </source>
</evidence>
<dbReference type="InterPro" id="IPR046346">
    <property type="entry name" value="Aminoacid_DH-like_N_sf"/>
</dbReference>
<keyword evidence="9 11" id="KW-0057">Aromatic amino acid biosynthesis</keyword>
<reference evidence="13" key="1">
    <citation type="submission" date="2022-01" db="EMBL/GenBank/DDBJ databases">
        <title>Draft genome of Methanogenium marinum DSM 15558.</title>
        <authorList>
            <person name="Chen S.-C."/>
            <person name="You Y.-T."/>
        </authorList>
    </citation>
    <scope>NUCLEOTIDE SEQUENCE</scope>
    <source>
        <strain evidence="13">DSM 15558</strain>
    </source>
</reference>
<evidence type="ECO:0000256" key="4">
    <source>
        <dbReference type="ARBA" id="ARBA00022741"/>
    </source>
</evidence>
<keyword evidence="4" id="KW-0547">Nucleotide-binding</keyword>
<evidence type="ECO:0000256" key="6">
    <source>
        <dbReference type="ARBA" id="ARBA00022840"/>
    </source>
</evidence>
<comment type="subunit">
    <text evidence="11">Homodimer.</text>
</comment>
<dbReference type="GO" id="GO:0005524">
    <property type="term" value="F:ATP binding"/>
    <property type="evidence" value="ECO:0007669"/>
    <property type="project" value="UniProtKB-KW"/>
</dbReference>
<accession>A0A9Q4KSK3</accession>
<comment type="pathway">
    <text evidence="11">Metabolic intermediate biosynthesis; chorismate biosynthesis; chorismate from D-erythrose 4-phosphate and phosphoenolpyruvate: step 4/7.</text>
</comment>
<dbReference type="InterPro" id="IPR011342">
    <property type="entry name" value="Shikimate_DH"/>
</dbReference>
<dbReference type="GO" id="GO:0019632">
    <property type="term" value="P:shikimate metabolic process"/>
    <property type="evidence" value="ECO:0007669"/>
    <property type="project" value="InterPro"/>
</dbReference>
<evidence type="ECO:0000256" key="11">
    <source>
        <dbReference type="HAMAP-Rule" id="MF_00222"/>
    </source>
</evidence>
<evidence type="ECO:0000256" key="1">
    <source>
        <dbReference type="ARBA" id="ARBA00004842"/>
    </source>
</evidence>
<evidence type="ECO:0000256" key="2">
    <source>
        <dbReference type="ARBA" id="ARBA00022605"/>
    </source>
</evidence>
<dbReference type="HAMAP" id="MF_00222">
    <property type="entry name" value="Shikimate_DH_AroE"/>
    <property type="match status" value="1"/>
</dbReference>
<evidence type="ECO:0000313" key="13">
    <source>
        <dbReference type="EMBL" id="MDE4907879.1"/>
    </source>
</evidence>
<feature type="binding site" evidence="11">
    <location>
        <position position="288"/>
    </location>
    <ligand>
        <name>shikimate</name>
        <dbReference type="ChEBI" id="CHEBI:36208"/>
    </ligand>
</feature>
<keyword evidence="6" id="KW-0067">ATP-binding</keyword>
<dbReference type="Gene3D" id="3.40.50.10860">
    <property type="entry name" value="Leucine Dehydrogenase, chain A, domain 1"/>
    <property type="match status" value="1"/>
</dbReference>
<feature type="binding site" evidence="11">
    <location>
        <begin position="346"/>
        <end position="351"/>
    </location>
    <ligand>
        <name>NADP(+)</name>
        <dbReference type="ChEBI" id="CHEBI:58349"/>
    </ligand>
</feature>
<comment type="similarity">
    <text evidence="11">Belongs to the shikimate dehydrogenase family.</text>
</comment>
<dbReference type="Pfam" id="PF01202">
    <property type="entry name" value="SKI"/>
    <property type="match status" value="1"/>
</dbReference>
<sequence length="460" mass="49350">MRLVLIGPRGSGKTTTGVLLAEALGYRFFDTDVMVEKAEGMDIPAIFAERGVSAFRSAENAAIRALPVDGAVVATGGGAVLSGKNVQFLRAGSLTVFLDADDAVLAARTEGSTRPPLTGFSHAEEVAAVRKARLPLYRGAADFCIDTGGLSHADVVSRIQACIEERRSGMVYREFVTFLQQTRMERGEWKMTKDCLCGMEGMPLHGIFAVIGNPCLHSRSPELFTALFATCGVDGVYTRIEWPDLGAIMAVVRATGCKGLSVTIPFKSDVMQYCDEITADAQEIGAVNTVVRCGDRFVGGNTDWMGIREPLADIPSGHAVVFGAGGAARAAVYALQDIGMDVTVLNRTVERAQSIGRHFGCEYGTPDAYVPEKTDVIVNATPVGMEGRGGSVLSKGDLRAHQTVFDLVYTPPETELLRNARAAGCRCIQGTELFVYQAQEQMRLFTGITVDAEMIREILG</sequence>
<keyword evidence="2 11" id="KW-0028">Amino-acid biosynthesis</keyword>
<dbReference type="Gene3D" id="3.40.50.720">
    <property type="entry name" value="NAD(P)-binding Rossmann-like Domain"/>
    <property type="match status" value="1"/>
</dbReference>
<dbReference type="GO" id="GO:0009073">
    <property type="term" value="P:aromatic amino acid family biosynthetic process"/>
    <property type="evidence" value="ECO:0007669"/>
    <property type="project" value="UniProtKB-KW"/>
</dbReference>
<dbReference type="GO" id="GO:0009423">
    <property type="term" value="P:chorismate biosynthetic process"/>
    <property type="evidence" value="ECO:0007669"/>
    <property type="project" value="UniProtKB-UniRule"/>
</dbReference>
<comment type="pathway">
    <text evidence="1">Metabolic intermediate biosynthesis; chorismate biosynthesis; chorismate from D-erythrose 4-phosphate and phosphoenolpyruvate: step 5/7.</text>
</comment>
<dbReference type="InterPro" id="IPR031322">
    <property type="entry name" value="Shikimate/glucono_kinase"/>
</dbReference>
<feature type="binding site" evidence="11">
    <location>
        <begin position="218"/>
        <end position="220"/>
    </location>
    <ligand>
        <name>shikimate</name>
        <dbReference type="ChEBI" id="CHEBI:36208"/>
    </ligand>
</feature>
<keyword evidence="3" id="KW-0808">Transferase</keyword>
<feature type="binding site" evidence="11">
    <location>
        <begin position="323"/>
        <end position="327"/>
    </location>
    <ligand>
        <name>NADP(+)</name>
        <dbReference type="ChEBI" id="CHEBI:58349"/>
    </ligand>
</feature>
<keyword evidence="14" id="KW-1185">Reference proteome</keyword>
<keyword evidence="5" id="KW-0418">Kinase</keyword>
<organism evidence="13 14">
    <name type="scientific">Methanogenium marinum</name>
    <dbReference type="NCBI Taxonomy" id="348610"/>
    <lineage>
        <taxon>Archaea</taxon>
        <taxon>Methanobacteriati</taxon>
        <taxon>Methanobacteriota</taxon>
        <taxon>Stenosarchaea group</taxon>
        <taxon>Methanomicrobia</taxon>
        <taxon>Methanomicrobiales</taxon>
        <taxon>Methanomicrobiaceae</taxon>
        <taxon>Methanogenium</taxon>
    </lineage>
</organism>
<dbReference type="HAMAP" id="MF_00109">
    <property type="entry name" value="Shikimate_kinase"/>
    <property type="match status" value="1"/>
</dbReference>
<feature type="domain" description="Shikimate dehydrogenase substrate binding N-terminal" evidence="12">
    <location>
        <begin position="210"/>
        <end position="290"/>
    </location>
</feature>
<dbReference type="InterPro" id="IPR023000">
    <property type="entry name" value="Shikimate_kinase_CS"/>
</dbReference>
<comment type="caution">
    <text evidence="11">Lacks conserved residue(s) required for the propagation of feature annotation.</text>
</comment>
<dbReference type="EC" id="1.1.1.25" evidence="11"/>
<dbReference type="PANTHER" id="PTHR21089:SF1">
    <property type="entry name" value="BIFUNCTIONAL 3-DEHYDROQUINATE DEHYDRATASE_SHIKIMATE DEHYDROGENASE, CHLOROPLASTIC"/>
    <property type="match status" value="1"/>
</dbReference>
<feature type="binding site" evidence="11">
    <location>
        <position position="430"/>
    </location>
    <ligand>
        <name>NADP(+)</name>
        <dbReference type="ChEBI" id="CHEBI:58349"/>
    </ligand>
</feature>
<dbReference type="InterPro" id="IPR013708">
    <property type="entry name" value="Shikimate_DH-bd_N"/>
</dbReference>
<dbReference type="PROSITE" id="PS01128">
    <property type="entry name" value="SHIKIMATE_KINASE"/>
    <property type="match status" value="1"/>
</dbReference>
<dbReference type="AlphaFoldDB" id="A0A9Q4KSK3"/>
<comment type="function">
    <text evidence="11">Involved in the biosynthesis of the chorismate, which leads to the biosynthesis of aromatic amino acids. Catalyzes the reversible NADPH linked reduction of 3-dehydroshikimate (DHSA) to yield shikimate (SA).</text>
</comment>
<name>A0A9Q4KSK3_9EURY</name>
<dbReference type="GO" id="GO:0050661">
    <property type="term" value="F:NADP binding"/>
    <property type="evidence" value="ECO:0007669"/>
    <property type="project" value="InterPro"/>
</dbReference>